<dbReference type="SMART" id="SM00838">
    <property type="entry name" value="EFG_C"/>
    <property type="match status" value="1"/>
</dbReference>
<name>A0A4C2AC02_EUMVA</name>
<evidence type="ECO:0000313" key="10">
    <source>
        <dbReference type="Proteomes" id="UP000299102"/>
    </source>
</evidence>
<dbReference type="Proteomes" id="UP000299102">
    <property type="component" value="Unassembled WGS sequence"/>
</dbReference>
<dbReference type="FunFam" id="3.30.70.240:FF:000001">
    <property type="entry name" value="Elongation factor G"/>
    <property type="match status" value="1"/>
</dbReference>
<dbReference type="OrthoDB" id="198619at2759"/>
<dbReference type="GO" id="GO:0003746">
    <property type="term" value="F:translation elongation factor activity"/>
    <property type="evidence" value="ECO:0007669"/>
    <property type="project" value="UniProtKB-KW"/>
</dbReference>
<feature type="domain" description="Elongation factor EFG" evidence="7">
    <location>
        <begin position="114"/>
        <end position="201"/>
    </location>
</feature>
<feature type="domain" description="Translation elongation factor EFG/EF2" evidence="8">
    <location>
        <begin position="27"/>
        <end position="137"/>
    </location>
</feature>
<dbReference type="EMBL" id="BGZK01003131">
    <property type="protein sequence ID" value="GBP98381.1"/>
    <property type="molecule type" value="Genomic_DNA"/>
</dbReference>
<keyword evidence="6" id="KW-0342">GTP-binding</keyword>
<dbReference type="InterPro" id="IPR035647">
    <property type="entry name" value="EFG_III/V"/>
</dbReference>
<keyword evidence="3 9" id="KW-0251">Elongation factor</keyword>
<comment type="caution">
    <text evidence="9">The sequence shown here is derived from an EMBL/GenBank/DDBJ whole genome shotgun (WGS) entry which is preliminary data.</text>
</comment>
<dbReference type="SMART" id="SM00889">
    <property type="entry name" value="EFG_IV"/>
    <property type="match status" value="1"/>
</dbReference>
<dbReference type="Pfam" id="PF00679">
    <property type="entry name" value="EFG_C"/>
    <property type="match status" value="1"/>
</dbReference>
<evidence type="ECO:0000259" key="8">
    <source>
        <dbReference type="SMART" id="SM00889"/>
    </source>
</evidence>
<dbReference type="PANTHER" id="PTHR43636:SF2">
    <property type="entry name" value="ELONGATION FACTOR G, MITOCHONDRIAL"/>
    <property type="match status" value="1"/>
</dbReference>
<dbReference type="GO" id="GO:0003924">
    <property type="term" value="F:GTPase activity"/>
    <property type="evidence" value="ECO:0007669"/>
    <property type="project" value="TreeGrafter"/>
</dbReference>
<dbReference type="InterPro" id="IPR005517">
    <property type="entry name" value="Transl_elong_EFG/EF2_IV"/>
</dbReference>
<dbReference type="AlphaFoldDB" id="A0A4C2AC02"/>
<dbReference type="GO" id="GO:0005525">
    <property type="term" value="F:GTP binding"/>
    <property type="evidence" value="ECO:0007669"/>
    <property type="project" value="UniProtKB-KW"/>
</dbReference>
<dbReference type="Gene3D" id="3.30.70.870">
    <property type="entry name" value="Elongation Factor G (Translational Gtpase), domain 3"/>
    <property type="match status" value="1"/>
</dbReference>
<evidence type="ECO:0000256" key="4">
    <source>
        <dbReference type="ARBA" id="ARBA00022917"/>
    </source>
</evidence>
<dbReference type="InterPro" id="IPR020568">
    <property type="entry name" value="Ribosomal_Su5_D2-typ_SF"/>
</dbReference>
<gene>
    <name evidence="9" type="primary">ico</name>
    <name evidence="9" type="ORF">EVAR_72371_1</name>
</gene>
<dbReference type="SUPFAM" id="SSF54980">
    <property type="entry name" value="EF-G C-terminal domain-like"/>
    <property type="match status" value="2"/>
</dbReference>
<keyword evidence="10" id="KW-1185">Reference proteome</keyword>
<dbReference type="SUPFAM" id="SSF54211">
    <property type="entry name" value="Ribosomal protein S5 domain 2-like"/>
    <property type="match status" value="1"/>
</dbReference>
<dbReference type="GO" id="GO:0005739">
    <property type="term" value="C:mitochondrion"/>
    <property type="evidence" value="ECO:0007669"/>
    <property type="project" value="UniProtKB-SubCell"/>
</dbReference>
<evidence type="ECO:0000259" key="7">
    <source>
        <dbReference type="SMART" id="SM00838"/>
    </source>
</evidence>
<accession>A0A4C2AC02</accession>
<organism evidence="9 10">
    <name type="scientific">Eumeta variegata</name>
    <name type="common">Bagworm moth</name>
    <name type="synonym">Eumeta japonica</name>
    <dbReference type="NCBI Taxonomy" id="151549"/>
    <lineage>
        <taxon>Eukaryota</taxon>
        <taxon>Metazoa</taxon>
        <taxon>Ecdysozoa</taxon>
        <taxon>Arthropoda</taxon>
        <taxon>Hexapoda</taxon>
        <taxon>Insecta</taxon>
        <taxon>Pterygota</taxon>
        <taxon>Neoptera</taxon>
        <taxon>Endopterygota</taxon>
        <taxon>Lepidoptera</taxon>
        <taxon>Glossata</taxon>
        <taxon>Ditrysia</taxon>
        <taxon>Tineoidea</taxon>
        <taxon>Psychidae</taxon>
        <taxon>Oiketicinae</taxon>
        <taxon>Eumeta</taxon>
    </lineage>
</organism>
<evidence type="ECO:0000313" key="9">
    <source>
        <dbReference type="EMBL" id="GBP98381.1"/>
    </source>
</evidence>
<evidence type="ECO:0000256" key="5">
    <source>
        <dbReference type="ARBA" id="ARBA00023128"/>
    </source>
</evidence>
<evidence type="ECO:0000256" key="2">
    <source>
        <dbReference type="ARBA" id="ARBA00022741"/>
    </source>
</evidence>
<keyword evidence="2" id="KW-0547">Nucleotide-binding</keyword>
<keyword evidence="5" id="KW-0496">Mitochondrion</keyword>
<dbReference type="PANTHER" id="PTHR43636">
    <property type="entry name" value="ELONGATION FACTOR G, MITOCHONDRIAL"/>
    <property type="match status" value="1"/>
</dbReference>
<keyword evidence="4" id="KW-0648">Protein biosynthesis</keyword>
<proteinExistence type="predicted"/>
<dbReference type="CDD" id="cd04097">
    <property type="entry name" value="mtEFG1_C"/>
    <property type="match status" value="1"/>
</dbReference>
<dbReference type="InterPro" id="IPR014721">
    <property type="entry name" value="Ribsml_uS5_D2-typ_fold_subgr"/>
</dbReference>
<comment type="subcellular location">
    <subcellularLocation>
        <location evidence="1">Mitochondrion</location>
    </subcellularLocation>
</comment>
<dbReference type="GO" id="GO:0070125">
    <property type="term" value="P:mitochondrial translational elongation"/>
    <property type="evidence" value="ECO:0007669"/>
    <property type="project" value="TreeGrafter"/>
</dbReference>
<protein>
    <submittedName>
        <fullName evidence="9">Elongation factor G, mitochondrial</fullName>
    </submittedName>
</protein>
<evidence type="ECO:0000256" key="1">
    <source>
        <dbReference type="ARBA" id="ARBA00004173"/>
    </source>
</evidence>
<dbReference type="InterPro" id="IPR035649">
    <property type="entry name" value="EFG_V"/>
</dbReference>
<dbReference type="Pfam" id="PF03764">
    <property type="entry name" value="EFG_IV"/>
    <property type="match status" value="1"/>
</dbReference>
<dbReference type="STRING" id="151549.A0A4C2AC02"/>
<evidence type="ECO:0000256" key="6">
    <source>
        <dbReference type="ARBA" id="ARBA00023134"/>
    </source>
</evidence>
<sequence>MGELHLEIYAQRMEREYKCPVTLGKPKVAFRETLVSPCEFDYLHKKQSGGSGQYARVIGIMEPLPPHQNNLLEFKDETVVQMCQNNFIPGVERIQKCQREECYQVINYQNGNWQILEPIMLVEVTAPEEFQGAVIGQLNKRHGIITGTDGAEGWFTVYAEVPLNDMFGYAGELRSSTQGKGEYSMEYSRYSPCLPAVQEQIVRQYQESQGLLQGEKKKKKN</sequence>
<dbReference type="InterPro" id="IPR000640">
    <property type="entry name" value="EFG_V-like"/>
</dbReference>
<reference evidence="9 10" key="1">
    <citation type="journal article" date="2019" name="Commun. Biol.">
        <title>The bagworm genome reveals a unique fibroin gene that provides high tensile strength.</title>
        <authorList>
            <person name="Kono N."/>
            <person name="Nakamura H."/>
            <person name="Ohtoshi R."/>
            <person name="Tomita M."/>
            <person name="Numata K."/>
            <person name="Arakawa K."/>
        </authorList>
    </citation>
    <scope>NUCLEOTIDE SEQUENCE [LARGE SCALE GENOMIC DNA]</scope>
</reference>
<dbReference type="Gene3D" id="3.30.230.10">
    <property type="match status" value="1"/>
</dbReference>
<evidence type="ECO:0000256" key="3">
    <source>
        <dbReference type="ARBA" id="ARBA00022768"/>
    </source>
</evidence>
<dbReference type="Gene3D" id="3.30.70.240">
    <property type="match status" value="1"/>
</dbReference>